<reference evidence="1" key="1">
    <citation type="submission" date="2002-05" db="EMBL/GenBank/DDBJ databases">
        <title>The genome sequence of Chlamydia pneumoniae TW183 and comparison with other Chlamydia strains based on whole genome sequence analysis.</title>
        <authorList>
            <person name="Geng M.M."/>
            <person name="Schuhmacher A."/>
            <person name="Muehldorfer I."/>
            <person name="Bensch K.W."/>
            <person name="Schaefer K.P."/>
            <person name="Schneider S."/>
            <person name="Pohl T."/>
            <person name="Essig A."/>
            <person name="Marre R."/>
            <person name="Melchers K."/>
        </authorList>
    </citation>
    <scope>NUCLEOTIDE SEQUENCE [LARGE SCALE GENOMIC DNA]</scope>
    <source>
        <strain evidence="1">TW-183</strain>
    </source>
</reference>
<proteinExistence type="predicted"/>
<dbReference type="EMBL" id="AE009440">
    <property type="protein sequence ID" value="AAP98543.1"/>
    <property type="molecule type" value="Genomic_DNA"/>
</dbReference>
<name>A0ABM5LCU5_CHLPN</name>
<evidence type="ECO:0000313" key="1">
    <source>
        <dbReference type="EMBL" id="AAP98543.1"/>
    </source>
</evidence>
<sequence length="199" mass="22670">MGFACRYLFFFIVLFASGSFGNQLLSVPCWLSEEESFYTHRFDFSKSYPDMENMEIQAQRKKRVEFNLTGEFPKLETLNYQGSFGHLRAKCRGVYPVLYALNFSCSSCKMDMDFRGKWNRSSTITISNQKESINLKLPKDVGVIVNTKTSLKGNVCPGSTFIKQGWGVWNKIYHNDLVGFSEVTLIFNVSSEGGTITFS</sequence>
<keyword evidence="2" id="KW-1185">Reference proteome</keyword>
<protein>
    <submittedName>
        <fullName evidence="1">Uncharacterized protein</fullName>
    </submittedName>
</protein>
<dbReference type="Proteomes" id="UP000000424">
    <property type="component" value="Chromosome"/>
</dbReference>
<dbReference type="RefSeq" id="WP_010883228.1">
    <property type="nucleotide sequence ID" value="NC_005043.1"/>
</dbReference>
<evidence type="ECO:0000313" key="2">
    <source>
        <dbReference type="Proteomes" id="UP000000424"/>
    </source>
</evidence>
<dbReference type="GeneID" id="45050636"/>
<gene>
    <name evidence="1" type="ordered locus">CpB0614</name>
</gene>
<organism evidence="1 2">
    <name type="scientific">Chlamydia pneumoniae</name>
    <name type="common">Chlamydophila pneumoniae</name>
    <dbReference type="NCBI Taxonomy" id="83558"/>
    <lineage>
        <taxon>Bacteria</taxon>
        <taxon>Pseudomonadati</taxon>
        <taxon>Chlamydiota</taxon>
        <taxon>Chlamydiia</taxon>
        <taxon>Chlamydiales</taxon>
        <taxon>Chlamydiaceae</taxon>
        <taxon>Chlamydia/Chlamydophila group</taxon>
        <taxon>Chlamydia</taxon>
    </lineage>
</organism>
<accession>A0ABM5LCU5</accession>